<dbReference type="PANTHER" id="PTHR11627">
    <property type="entry name" value="FRUCTOSE-BISPHOSPHATE ALDOLASE"/>
    <property type="match status" value="1"/>
</dbReference>
<keyword evidence="8" id="KW-1185">Reference proteome</keyword>
<dbReference type="Pfam" id="PF00274">
    <property type="entry name" value="Glycolytic"/>
    <property type="match status" value="1"/>
</dbReference>
<evidence type="ECO:0000256" key="5">
    <source>
        <dbReference type="ARBA" id="ARBA00023239"/>
    </source>
</evidence>
<dbReference type="Gene3D" id="3.20.20.70">
    <property type="entry name" value="Aldolase class I"/>
    <property type="match status" value="1"/>
</dbReference>
<evidence type="ECO:0000313" key="7">
    <source>
        <dbReference type="EMBL" id="MBR0560395.1"/>
    </source>
</evidence>
<comment type="similarity">
    <text evidence="2">Belongs to the class I fructose-bisphosphate aldolase family.</text>
</comment>
<evidence type="ECO:0000256" key="3">
    <source>
        <dbReference type="ARBA" id="ARBA00013068"/>
    </source>
</evidence>
<comment type="pathway">
    <text evidence="1">Carbohydrate degradation; glycolysis; D-glyceraldehyde 3-phosphate and glycerone phosphate from D-glucose: step 4/4.</text>
</comment>
<protein>
    <recommendedName>
        <fullName evidence="3">fructose-bisphosphate aldolase</fullName>
        <ecNumber evidence="3">4.1.2.13</ecNumber>
    </recommendedName>
    <alternativeName>
        <fullName evidence="6">Fructose-bisphosphate aldolase class I</fullName>
    </alternativeName>
</protein>
<keyword evidence="4" id="KW-0324">Glycolysis</keyword>
<comment type="caution">
    <text evidence="7">The sequence shown here is derived from an EMBL/GenBank/DDBJ whole genome shotgun (WGS) entry which is preliminary data.</text>
</comment>
<dbReference type="NCBIfam" id="NF003784">
    <property type="entry name" value="PRK05377.1"/>
    <property type="match status" value="1"/>
</dbReference>
<evidence type="ECO:0000313" key="8">
    <source>
        <dbReference type="Proteomes" id="UP000677812"/>
    </source>
</evidence>
<dbReference type="Proteomes" id="UP000677812">
    <property type="component" value="Unassembled WGS sequence"/>
</dbReference>
<dbReference type="EMBL" id="JAGRQH010000008">
    <property type="protein sequence ID" value="MBR0560395.1"/>
    <property type="molecule type" value="Genomic_DNA"/>
</dbReference>
<dbReference type="InterPro" id="IPR013785">
    <property type="entry name" value="Aldolase_TIM"/>
</dbReference>
<dbReference type="SUPFAM" id="SSF51569">
    <property type="entry name" value="Aldolase"/>
    <property type="match status" value="1"/>
</dbReference>
<reference evidence="7 8" key="1">
    <citation type="submission" date="2021-04" db="EMBL/GenBank/DDBJ databases">
        <title>The complete genome sequence of Neokomagataea sp. TBRC 2177.</title>
        <authorList>
            <person name="Charoenyingcharoen P."/>
            <person name="Yukphan P."/>
        </authorList>
    </citation>
    <scope>NUCLEOTIDE SEQUENCE [LARGE SCALE GENOMIC DNA]</scope>
    <source>
        <strain evidence="7 8">TBRC 2177</strain>
    </source>
</reference>
<gene>
    <name evidence="7" type="ORF">KB213_10065</name>
</gene>
<name>A0ABS5E909_9PROT</name>
<organism evidence="7 8">
    <name type="scientific">Neokomagataea anthophila</name>
    <dbReference type="NCBI Taxonomy" id="2826925"/>
    <lineage>
        <taxon>Bacteria</taxon>
        <taxon>Pseudomonadati</taxon>
        <taxon>Pseudomonadota</taxon>
        <taxon>Alphaproteobacteria</taxon>
        <taxon>Acetobacterales</taxon>
        <taxon>Acetobacteraceae</taxon>
        <taxon>Neokomagataea</taxon>
    </lineage>
</organism>
<evidence type="ECO:0000256" key="1">
    <source>
        <dbReference type="ARBA" id="ARBA00004714"/>
    </source>
</evidence>
<accession>A0ABS5E909</accession>
<keyword evidence="5" id="KW-0456">Lyase</keyword>
<evidence type="ECO:0000256" key="4">
    <source>
        <dbReference type="ARBA" id="ARBA00023152"/>
    </source>
</evidence>
<dbReference type="EC" id="4.1.2.13" evidence="3"/>
<evidence type="ECO:0000256" key="6">
    <source>
        <dbReference type="ARBA" id="ARBA00029799"/>
    </source>
</evidence>
<evidence type="ECO:0000256" key="2">
    <source>
        <dbReference type="ARBA" id="ARBA00010387"/>
    </source>
</evidence>
<sequence length="302" mass="33446">MQNDRQEMARRIQRDLGYLAALDQSGGSTPSALAMYGVSPSAYSTEEEMFAAMHAMRCRIMKAPAFSGKQVLGAILFDRTMDALVDGISVPEFLWQKRRIVPFVKIDQGLLAEAQGVQMMRPLTNLETLLERASALGVYGTKARSVIHSADKVGIAAVVEQQMFYAERVLAAGLTPILEPEVAVQSHEKAAAEQILRDVLMENIKKLPESSRILLKITLPEVPNHYEKLNSDQRVLRVVALSGGYSLEDACKRLAQNEGMVASFSRALLDRLRISQDDEAFNAVLQKVSDLIYEASVKKILH</sequence>
<proteinExistence type="inferred from homology"/>
<dbReference type="InterPro" id="IPR000741">
    <property type="entry name" value="FBA_I"/>
</dbReference>